<dbReference type="STRING" id="155974.SAMN04487818_11722"/>
<dbReference type="AlphaFoldDB" id="A0A1H9XMI2"/>
<proteinExistence type="predicted"/>
<name>A0A1H9XMI2_9PSEU</name>
<sequence>MTEHLPDPNRSRAVLIGVGGYTTLAPLPSATASLDNLRAVLTSPDGVGLTHCAVLADPNSAADVVRVLDQAASEAEDLLLVYCAGRVLAEEGGALHLATVGTDGRYLATTALPLGEMRRIVRRSQASLRVILLDCVPGHVIGDSLDIDGVFVLCVPDHTPALLAALRDGVAGEGPVLTLSALAAALGTGRVHDGGVGSAVISLNPVDRVRSLRARLAETETLLGELAGEHAKTTDRLAEVRAKITSADRLVVADVFDRPATAVRELADAAAAGSWSTVAEGIDTAIALVEAASDALSVAFSRAEGLLARREELRGRLAVYLAMAVRVGLAEDPELAAAHRDAHRLLWTAPCDLAEATVAVTTYQNAVIRRRA</sequence>
<protein>
    <submittedName>
        <fullName evidence="1">Uncharacterized protein</fullName>
    </submittedName>
</protein>
<evidence type="ECO:0000313" key="1">
    <source>
        <dbReference type="EMBL" id="SES47259.1"/>
    </source>
</evidence>
<organism evidence="1 2">
    <name type="scientific">Actinokineospora terrae</name>
    <dbReference type="NCBI Taxonomy" id="155974"/>
    <lineage>
        <taxon>Bacteria</taxon>
        <taxon>Bacillati</taxon>
        <taxon>Actinomycetota</taxon>
        <taxon>Actinomycetes</taxon>
        <taxon>Pseudonocardiales</taxon>
        <taxon>Pseudonocardiaceae</taxon>
        <taxon>Actinokineospora</taxon>
    </lineage>
</organism>
<dbReference type="RefSeq" id="WP_143073725.1">
    <property type="nucleotide sequence ID" value="NZ_FOGI01000017.1"/>
</dbReference>
<dbReference type="Proteomes" id="UP000199051">
    <property type="component" value="Unassembled WGS sequence"/>
</dbReference>
<evidence type="ECO:0000313" key="2">
    <source>
        <dbReference type="Proteomes" id="UP000199051"/>
    </source>
</evidence>
<reference evidence="2" key="1">
    <citation type="submission" date="2016-10" db="EMBL/GenBank/DDBJ databases">
        <authorList>
            <person name="Varghese N."/>
            <person name="Submissions S."/>
        </authorList>
    </citation>
    <scope>NUCLEOTIDE SEQUENCE [LARGE SCALE GENOMIC DNA]</scope>
    <source>
        <strain evidence="2">DSM 44260</strain>
    </source>
</reference>
<dbReference type="EMBL" id="FOGI01000017">
    <property type="protein sequence ID" value="SES47259.1"/>
    <property type="molecule type" value="Genomic_DNA"/>
</dbReference>
<accession>A0A1H9XMI2</accession>
<keyword evidence="2" id="KW-1185">Reference proteome</keyword>
<gene>
    <name evidence="1" type="ORF">SAMN04487818_11722</name>
</gene>